<organism evidence="4 5">
    <name type="scientific">Polychaeton citri CBS 116435</name>
    <dbReference type="NCBI Taxonomy" id="1314669"/>
    <lineage>
        <taxon>Eukaryota</taxon>
        <taxon>Fungi</taxon>
        <taxon>Dikarya</taxon>
        <taxon>Ascomycota</taxon>
        <taxon>Pezizomycotina</taxon>
        <taxon>Dothideomycetes</taxon>
        <taxon>Dothideomycetidae</taxon>
        <taxon>Capnodiales</taxon>
        <taxon>Capnodiaceae</taxon>
        <taxon>Polychaeton</taxon>
    </lineage>
</organism>
<name>A0A9P4QJ65_9PEZI</name>
<dbReference type="GO" id="GO:0030170">
    <property type="term" value="F:pyridoxal phosphate binding"/>
    <property type="evidence" value="ECO:0007669"/>
    <property type="project" value="InterPro"/>
</dbReference>
<accession>A0A9P4QJ65</accession>
<feature type="compositionally biased region" description="Basic residues" evidence="1">
    <location>
        <begin position="183"/>
        <end position="192"/>
    </location>
</feature>
<dbReference type="Pfam" id="PF03476">
    <property type="entry name" value="MOSC_N"/>
    <property type="match status" value="1"/>
</dbReference>
<feature type="region of interest" description="Disordered" evidence="1">
    <location>
        <begin position="172"/>
        <end position="204"/>
    </location>
</feature>
<evidence type="ECO:0000256" key="2">
    <source>
        <dbReference type="SAM" id="Phobius"/>
    </source>
</evidence>
<comment type="caution">
    <text evidence="4">The sequence shown here is derived from an EMBL/GenBank/DDBJ whole genome shotgun (WGS) entry which is preliminary data.</text>
</comment>
<dbReference type="SUPFAM" id="SSF50800">
    <property type="entry name" value="PK beta-barrel domain-like"/>
    <property type="match status" value="1"/>
</dbReference>
<feature type="transmembrane region" description="Helical" evidence="2">
    <location>
        <begin position="20"/>
        <end position="40"/>
    </location>
</feature>
<dbReference type="OrthoDB" id="17255at2759"/>
<proteinExistence type="predicted"/>
<protein>
    <recommendedName>
        <fullName evidence="3">MOSC domain-containing protein</fullName>
    </recommendedName>
</protein>
<dbReference type="EMBL" id="MU003766">
    <property type="protein sequence ID" value="KAF2725871.1"/>
    <property type="molecule type" value="Genomic_DNA"/>
</dbReference>
<dbReference type="InterPro" id="IPR005303">
    <property type="entry name" value="MOCOS_middle"/>
</dbReference>
<evidence type="ECO:0000259" key="3">
    <source>
        <dbReference type="PROSITE" id="PS51340"/>
    </source>
</evidence>
<dbReference type="Proteomes" id="UP000799441">
    <property type="component" value="Unassembled WGS sequence"/>
</dbReference>
<feature type="domain" description="MOSC" evidence="3">
    <location>
        <begin position="308"/>
        <end position="496"/>
    </location>
</feature>
<gene>
    <name evidence="4" type="ORF">K431DRAFT_280601</name>
</gene>
<reference evidence="4" key="1">
    <citation type="journal article" date="2020" name="Stud. Mycol.">
        <title>101 Dothideomycetes genomes: a test case for predicting lifestyles and emergence of pathogens.</title>
        <authorList>
            <person name="Haridas S."/>
            <person name="Albert R."/>
            <person name="Binder M."/>
            <person name="Bloem J."/>
            <person name="Labutti K."/>
            <person name="Salamov A."/>
            <person name="Andreopoulos B."/>
            <person name="Baker S."/>
            <person name="Barry K."/>
            <person name="Bills G."/>
            <person name="Bluhm B."/>
            <person name="Cannon C."/>
            <person name="Castanera R."/>
            <person name="Culley D."/>
            <person name="Daum C."/>
            <person name="Ezra D."/>
            <person name="Gonzalez J."/>
            <person name="Henrissat B."/>
            <person name="Kuo A."/>
            <person name="Liang C."/>
            <person name="Lipzen A."/>
            <person name="Lutzoni F."/>
            <person name="Magnuson J."/>
            <person name="Mondo S."/>
            <person name="Nolan M."/>
            <person name="Ohm R."/>
            <person name="Pangilinan J."/>
            <person name="Park H.-J."/>
            <person name="Ramirez L."/>
            <person name="Alfaro M."/>
            <person name="Sun H."/>
            <person name="Tritt A."/>
            <person name="Yoshinaga Y."/>
            <person name="Zwiers L.-H."/>
            <person name="Turgeon B."/>
            <person name="Goodwin S."/>
            <person name="Spatafora J."/>
            <person name="Crous P."/>
            <person name="Grigoriev I."/>
        </authorList>
    </citation>
    <scope>NUCLEOTIDE SEQUENCE</scope>
    <source>
        <strain evidence="4">CBS 116435</strain>
    </source>
</reference>
<keyword evidence="2" id="KW-0812">Transmembrane</keyword>
<dbReference type="PANTHER" id="PTHR14237">
    <property type="entry name" value="MOLYBDOPTERIN COFACTOR SULFURASE MOSC"/>
    <property type="match status" value="1"/>
</dbReference>
<evidence type="ECO:0000313" key="4">
    <source>
        <dbReference type="EMBL" id="KAF2725871.1"/>
    </source>
</evidence>
<sequence>MARKDDIDPLAAFALHYLEYLTSLGLLITVALILAPLYLFRERSNKKRTVPISGCRRAGLYKRSNLDDQFTTAPKNITPRVKALFVYPIKSCRGVELAASEVGSTGLKYDRLFTFAQKVKNNNGELEWRFITQREFPKLALLETQIWLPSAFDNGRRRSSLNALLGPQGRRSTIELESGSPLRGRKKGRKRVSSSSTPEPASNKLRPRDLEWVANGGCLLVRFGKPSLMEMLGFGLSSQEIRIPLEPARQRHEQMHYTHERMSIWKDCPSSINMTSEIPNDTLQKLRAFLGIQSEVALFRVDPEHERAVTRSLPRSQPDTRISVAFADAFPVNLLSLASVRELDHNLPNNATAKNKLCARRFRANIYLEGCPAFAEDEWTRIQVGRCLKPAKQQSEDLIPVGATTDDDSTAEDIVPRTQTMVVADAPYHVACRTARCKMPNVDPSTGVRDNNEPLTTLRKTRDVDPGASPHPCVGMQMIPLFSDGAIQVGEGIRVLEKGEHIYEKMFP</sequence>
<keyword evidence="2" id="KW-1133">Transmembrane helix</keyword>
<dbReference type="PROSITE" id="PS51340">
    <property type="entry name" value="MOSC"/>
    <property type="match status" value="1"/>
</dbReference>
<dbReference type="SUPFAM" id="SSF141673">
    <property type="entry name" value="MOSC N-terminal domain-like"/>
    <property type="match status" value="1"/>
</dbReference>
<evidence type="ECO:0000256" key="1">
    <source>
        <dbReference type="SAM" id="MobiDB-lite"/>
    </source>
</evidence>
<dbReference type="AlphaFoldDB" id="A0A9P4QJ65"/>
<dbReference type="PANTHER" id="PTHR14237:SF23">
    <property type="entry name" value="MOSC DOMAIN PROTEIN (AFU_ORTHOLOGUE AFUA_7G05900)"/>
    <property type="match status" value="1"/>
</dbReference>
<dbReference type="GO" id="GO:0003824">
    <property type="term" value="F:catalytic activity"/>
    <property type="evidence" value="ECO:0007669"/>
    <property type="project" value="InterPro"/>
</dbReference>
<dbReference type="Pfam" id="PF03473">
    <property type="entry name" value="MOSC"/>
    <property type="match status" value="1"/>
</dbReference>
<dbReference type="InterPro" id="IPR011037">
    <property type="entry name" value="Pyrv_Knase-like_insert_dom_sf"/>
</dbReference>
<evidence type="ECO:0000313" key="5">
    <source>
        <dbReference type="Proteomes" id="UP000799441"/>
    </source>
</evidence>
<dbReference type="InterPro" id="IPR005302">
    <property type="entry name" value="MoCF_Sase_C"/>
</dbReference>
<keyword evidence="5" id="KW-1185">Reference proteome</keyword>
<dbReference type="GO" id="GO:0030151">
    <property type="term" value="F:molybdenum ion binding"/>
    <property type="evidence" value="ECO:0007669"/>
    <property type="project" value="InterPro"/>
</dbReference>
<keyword evidence="2" id="KW-0472">Membrane</keyword>